<dbReference type="GO" id="GO:0061603">
    <property type="term" value="F:molybdenum cofactor guanylyltransferase activity"/>
    <property type="evidence" value="ECO:0007669"/>
    <property type="project" value="UniProtKB-EC"/>
</dbReference>
<dbReference type="NCBIfam" id="TIGR02665">
    <property type="entry name" value="molyb_mobA"/>
    <property type="match status" value="1"/>
</dbReference>
<evidence type="ECO:0000259" key="5">
    <source>
        <dbReference type="Pfam" id="PF03205"/>
    </source>
</evidence>
<dbReference type="GO" id="GO:0006777">
    <property type="term" value="P:Mo-molybdopterin cofactor biosynthetic process"/>
    <property type="evidence" value="ECO:0007669"/>
    <property type="project" value="UniProtKB-KW"/>
</dbReference>
<comment type="domain">
    <text evidence="4">The N-terminal domain determines nucleotide recognition and specific binding, while the C-terminal domain determines the specific binding to the target protein.</text>
</comment>
<accession>A0A0A0BFP4</accession>
<sequence>MSVQINPSVTGVILAGGQARRMGGADKGLMLYQQQPMVHYAIQAMQPQVDTLIINANRHIDQYQSFGYPVTQDSIEGFHGPLAGMLTAMEQVETDFILTAPCDCPSISKQLRQRMMETLLLTQSDVAVASDGDRLQPVFCLIPTRLKDSLNSFLEQGERKIDRWLAQHKMAEVDFSDQPETFVNFNHPEDLQQPLAAKSPIPMLGFSAFSGTGKTTLLTKLLPELNKRRLRVAVIKHAHHNFDIDKPGKDSYVIREAGAQQMLIASSKMMALMEKQNSDNDPLLSALLPRLDMAKLDLILVEGFKHEAIPKIELHRPSLGKPLLFRDDPHIIAIASDETLTDTAQLDTLDINDISAMADYINHFISSRTA</sequence>
<gene>
    <name evidence="4" type="primary">mobA</name>
    <name evidence="7" type="ORF">LP43_1734</name>
</gene>
<dbReference type="InterPro" id="IPR025877">
    <property type="entry name" value="MobA-like_NTP_Trfase"/>
</dbReference>
<comment type="subcellular location">
    <subcellularLocation>
        <location evidence="4">Cytoplasm</location>
    </subcellularLocation>
</comment>
<feature type="binding site" evidence="4">
    <location>
        <position position="73"/>
    </location>
    <ligand>
        <name>GTP</name>
        <dbReference type="ChEBI" id="CHEBI:37565"/>
    </ligand>
</feature>
<keyword evidence="1 4" id="KW-0460">Magnesium</keyword>
<feature type="domain" description="Molybdopterin-guanine dinucleotide biosynthesis protein B (MobB)" evidence="5">
    <location>
        <begin position="204"/>
        <end position="337"/>
    </location>
</feature>
<dbReference type="InterPro" id="IPR004435">
    <property type="entry name" value="MobB_dom"/>
</dbReference>
<protein>
    <recommendedName>
        <fullName evidence="4">Molybdenum cofactor guanylyltransferase</fullName>
        <shortName evidence="4">MoCo guanylyltransferase</shortName>
        <ecNumber evidence="4">2.7.7.77</ecNumber>
    </recommendedName>
    <alternativeName>
        <fullName evidence="4">GTP:molybdopterin guanylyltransferase</fullName>
    </alternativeName>
    <alternativeName>
        <fullName evidence="4">Mo-MPT guanylyltransferase</fullName>
    </alternativeName>
    <alternativeName>
        <fullName evidence="4">Molybdopterin guanylyltransferase</fullName>
    </alternativeName>
    <alternativeName>
        <fullName evidence="4">Molybdopterin-guanine dinucleotide synthase</fullName>
        <shortName evidence="4">MGD synthase</shortName>
    </alternativeName>
</protein>
<dbReference type="InterPro" id="IPR029044">
    <property type="entry name" value="Nucleotide-diphossugar_trans"/>
</dbReference>
<dbReference type="CDD" id="cd02503">
    <property type="entry name" value="MobA"/>
    <property type="match status" value="1"/>
</dbReference>
<dbReference type="Pfam" id="PF03205">
    <property type="entry name" value="MobB"/>
    <property type="match status" value="1"/>
</dbReference>
<feature type="binding site" evidence="4">
    <location>
        <position position="103"/>
    </location>
    <ligand>
        <name>Mg(2+)</name>
        <dbReference type="ChEBI" id="CHEBI:18420"/>
    </ligand>
</feature>
<feature type="binding site" evidence="4">
    <location>
        <begin position="14"/>
        <end position="16"/>
    </location>
    <ligand>
        <name>GTP</name>
        <dbReference type="ChEBI" id="CHEBI:37565"/>
    </ligand>
</feature>
<feature type="domain" description="MobA-like NTP transferase" evidence="6">
    <location>
        <begin position="11"/>
        <end position="168"/>
    </location>
</feature>
<comment type="similarity">
    <text evidence="4">Belongs to the MobA family.</text>
</comment>
<dbReference type="RefSeq" id="WP_036314270.1">
    <property type="nucleotide sequence ID" value="NZ_JRQD01000004.1"/>
</dbReference>
<dbReference type="InterPro" id="IPR052539">
    <property type="entry name" value="MGD_biosynthesis_adapter"/>
</dbReference>
<dbReference type="HAMAP" id="MF_00316">
    <property type="entry name" value="MobA"/>
    <property type="match status" value="1"/>
</dbReference>
<feature type="binding site" evidence="4">
    <location>
        <position position="103"/>
    </location>
    <ligand>
        <name>GTP</name>
        <dbReference type="ChEBI" id="CHEBI:37565"/>
    </ligand>
</feature>
<comment type="catalytic activity">
    <reaction evidence="4">
        <text>Mo-molybdopterin + GTP + H(+) = Mo-molybdopterin guanine dinucleotide + diphosphate</text>
        <dbReference type="Rhea" id="RHEA:34243"/>
        <dbReference type="ChEBI" id="CHEBI:15378"/>
        <dbReference type="ChEBI" id="CHEBI:33019"/>
        <dbReference type="ChEBI" id="CHEBI:37565"/>
        <dbReference type="ChEBI" id="CHEBI:71302"/>
        <dbReference type="ChEBI" id="CHEBI:71310"/>
        <dbReference type="EC" id="2.7.7.77"/>
    </reaction>
</comment>
<dbReference type="Gene3D" id="3.40.50.300">
    <property type="entry name" value="P-loop containing nucleotide triphosphate hydrolases"/>
    <property type="match status" value="1"/>
</dbReference>
<keyword evidence="2 4" id="KW-0342">GTP-binding</keyword>
<feature type="binding site" evidence="4">
    <location>
        <position position="55"/>
    </location>
    <ligand>
        <name>GTP</name>
        <dbReference type="ChEBI" id="CHEBI:37565"/>
    </ligand>
</feature>
<evidence type="ECO:0000256" key="3">
    <source>
        <dbReference type="ARBA" id="ARBA00023150"/>
    </source>
</evidence>
<dbReference type="Proteomes" id="UP000029999">
    <property type="component" value="Unassembled WGS sequence"/>
</dbReference>
<evidence type="ECO:0000256" key="1">
    <source>
        <dbReference type="ARBA" id="ARBA00022842"/>
    </source>
</evidence>
<proteinExistence type="inferred from homology"/>
<dbReference type="InterPro" id="IPR013482">
    <property type="entry name" value="Molybde_CF_guanTrfase"/>
</dbReference>
<dbReference type="GO" id="GO:0046872">
    <property type="term" value="F:metal ion binding"/>
    <property type="evidence" value="ECO:0007669"/>
    <property type="project" value="UniProtKB-KW"/>
</dbReference>
<comment type="cofactor">
    <cofactor evidence="4">
        <name>Mg(2+)</name>
        <dbReference type="ChEBI" id="CHEBI:18420"/>
    </cofactor>
</comment>
<dbReference type="STRING" id="392484.LP43_1734"/>
<dbReference type="Pfam" id="PF12804">
    <property type="entry name" value="NTP_transf_3"/>
    <property type="match status" value="1"/>
</dbReference>
<keyword evidence="4" id="KW-0808">Transferase</keyword>
<dbReference type="Gene3D" id="3.90.550.10">
    <property type="entry name" value="Spore Coat Polysaccharide Biosynthesis Protein SpsA, Chain A"/>
    <property type="match status" value="1"/>
</dbReference>
<evidence type="ECO:0000313" key="7">
    <source>
        <dbReference type="EMBL" id="KGM06512.1"/>
    </source>
</evidence>
<keyword evidence="4" id="KW-0547">Nucleotide-binding</keyword>
<dbReference type="AlphaFoldDB" id="A0A0A0BFP4"/>
<comment type="function">
    <text evidence="4">Transfers a GMP moiety from GTP to Mo-molybdopterin (Mo-MPT) cofactor (Moco or molybdenum cofactor) to form Mo-molybdopterin guanine dinucleotide (Mo-MGD) cofactor.</text>
</comment>
<comment type="subunit">
    <text evidence="4">Monomer.</text>
</comment>
<dbReference type="EMBL" id="JRQD01000004">
    <property type="protein sequence ID" value="KGM06512.1"/>
    <property type="molecule type" value="Genomic_DNA"/>
</dbReference>
<comment type="caution">
    <text evidence="7">The sequence shown here is derived from an EMBL/GenBank/DDBJ whole genome shotgun (WGS) entry which is preliminary data.</text>
</comment>
<dbReference type="GO" id="GO:0005525">
    <property type="term" value="F:GTP binding"/>
    <property type="evidence" value="ECO:0007669"/>
    <property type="project" value="UniProtKB-UniRule"/>
</dbReference>
<feature type="binding site" evidence="4">
    <location>
        <position position="27"/>
    </location>
    <ligand>
        <name>GTP</name>
        <dbReference type="ChEBI" id="CHEBI:37565"/>
    </ligand>
</feature>
<keyword evidence="4" id="KW-0963">Cytoplasm</keyword>
<name>A0A0A0BFP4_9GAMM</name>
<dbReference type="PANTHER" id="PTHR40072:SF1">
    <property type="entry name" value="MOLYBDOPTERIN-GUANINE DINUCLEOTIDE BIOSYNTHESIS ADAPTER PROTEIN"/>
    <property type="match status" value="1"/>
</dbReference>
<evidence type="ECO:0000256" key="4">
    <source>
        <dbReference type="HAMAP-Rule" id="MF_00316"/>
    </source>
</evidence>
<dbReference type="FunFam" id="3.40.50.300:FF:000920">
    <property type="entry name" value="Molybdopterin-guanine dinucleotide biosynthesis protein B"/>
    <property type="match status" value="1"/>
</dbReference>
<keyword evidence="4" id="KW-0479">Metal-binding</keyword>
<dbReference type="InterPro" id="IPR027417">
    <property type="entry name" value="P-loop_NTPase"/>
</dbReference>
<reference evidence="7 8" key="1">
    <citation type="submission" date="2014-09" db="EMBL/GenBank/DDBJ databases">
        <authorList>
            <person name="Grob C."/>
            <person name="Taubert M."/>
            <person name="Howat A.M."/>
            <person name="Burns O.J."/>
            <person name="Dixon J.L."/>
            <person name="Chen Y."/>
            <person name="Murrell J.C."/>
        </authorList>
    </citation>
    <scope>NUCLEOTIDE SEQUENCE [LARGE SCALE GENOMIC DNA]</scope>
    <source>
        <strain evidence="7">L4</strain>
    </source>
</reference>
<evidence type="ECO:0000259" key="6">
    <source>
        <dbReference type="Pfam" id="PF12804"/>
    </source>
</evidence>
<dbReference type="CDD" id="cd03116">
    <property type="entry name" value="MobB"/>
    <property type="match status" value="1"/>
</dbReference>
<dbReference type="SUPFAM" id="SSF52540">
    <property type="entry name" value="P-loop containing nucleoside triphosphate hydrolases"/>
    <property type="match status" value="1"/>
</dbReference>
<dbReference type="SUPFAM" id="SSF53448">
    <property type="entry name" value="Nucleotide-diphospho-sugar transferases"/>
    <property type="match status" value="1"/>
</dbReference>
<dbReference type="PANTHER" id="PTHR40072">
    <property type="entry name" value="MOLYBDOPTERIN-GUANINE DINUCLEOTIDE BIOSYNTHESIS ADAPTER PROTEIN-RELATED"/>
    <property type="match status" value="1"/>
</dbReference>
<evidence type="ECO:0000313" key="8">
    <source>
        <dbReference type="Proteomes" id="UP000029999"/>
    </source>
</evidence>
<evidence type="ECO:0000256" key="2">
    <source>
        <dbReference type="ARBA" id="ARBA00023134"/>
    </source>
</evidence>
<dbReference type="NCBIfam" id="TIGR00176">
    <property type="entry name" value="mobB"/>
    <property type="match status" value="1"/>
</dbReference>
<organism evidence="7 8">
    <name type="scientific">Methylophaga thiooxydans</name>
    <dbReference type="NCBI Taxonomy" id="392484"/>
    <lineage>
        <taxon>Bacteria</taxon>
        <taxon>Pseudomonadati</taxon>
        <taxon>Pseudomonadota</taxon>
        <taxon>Gammaproteobacteria</taxon>
        <taxon>Thiotrichales</taxon>
        <taxon>Piscirickettsiaceae</taxon>
        <taxon>Methylophaga</taxon>
    </lineage>
</organism>
<dbReference type="GO" id="GO:0005737">
    <property type="term" value="C:cytoplasm"/>
    <property type="evidence" value="ECO:0007669"/>
    <property type="project" value="UniProtKB-SubCell"/>
</dbReference>
<dbReference type="EC" id="2.7.7.77" evidence="4"/>
<keyword evidence="3 4" id="KW-0501">Molybdenum cofactor biosynthesis</keyword>